<protein>
    <recommendedName>
        <fullName evidence="3">DUF1788 domain-containing protein</fullName>
    </recommendedName>
</protein>
<reference evidence="1 2" key="1">
    <citation type="submission" date="2016-10" db="EMBL/GenBank/DDBJ databases">
        <authorList>
            <person name="de Groot N.N."/>
        </authorList>
    </citation>
    <scope>NUCLEOTIDE SEQUENCE [LARGE SCALE GENOMIC DNA]</scope>
    <source>
        <strain evidence="1 2">558</strain>
    </source>
</reference>
<evidence type="ECO:0000313" key="1">
    <source>
        <dbReference type="EMBL" id="SEO08293.1"/>
    </source>
</evidence>
<proteinExistence type="predicted"/>
<organism evidence="1 2">
    <name type="scientific">Vreelandella aquamarina</name>
    <dbReference type="NCBI Taxonomy" id="77097"/>
    <lineage>
        <taxon>Bacteria</taxon>
        <taxon>Pseudomonadati</taxon>
        <taxon>Pseudomonadota</taxon>
        <taxon>Gammaproteobacteria</taxon>
        <taxon>Oceanospirillales</taxon>
        <taxon>Halomonadaceae</taxon>
        <taxon>Vreelandella</taxon>
    </lineage>
</organism>
<accession>A0A1H8LTB0</accession>
<dbReference type="EMBL" id="FODB01000043">
    <property type="protein sequence ID" value="SEO08293.1"/>
    <property type="molecule type" value="Genomic_DNA"/>
</dbReference>
<dbReference type="Proteomes" id="UP000199493">
    <property type="component" value="Unassembled WGS sequence"/>
</dbReference>
<gene>
    <name evidence="1" type="ORF">SAMN04490369_104313</name>
</gene>
<dbReference type="STRING" id="77097.SAMN04490369_104313"/>
<name>A0A1H8LTB0_9GAMM</name>
<dbReference type="Pfam" id="PF08747">
    <property type="entry name" value="BrxB"/>
    <property type="match status" value="1"/>
</dbReference>
<dbReference type="AlphaFoldDB" id="A0A1H8LTB0"/>
<dbReference type="RefSeq" id="WP_201786181.1">
    <property type="nucleotide sequence ID" value="NZ_FODB01000043.1"/>
</dbReference>
<evidence type="ECO:0008006" key="3">
    <source>
        <dbReference type="Google" id="ProtNLM"/>
    </source>
</evidence>
<sequence length="207" mass="23480">MSQSNHYPPPSGFSHHEDDQLRARLNQVAEKITRPDFLAGQGLGNEIGFWIFDYAPEHELQVRAYLNFLPSLMARQYPDIKMAQVNLLEVLKDYLAERGFLDKAIAMQKSKGDAALLKALRGPLHMDKFAPYLIRHSLSHEPDIVLLTGVGSLWPMVRAHSLLNALHGPLGHKPLVLFYPGRYDGQTMSLFKQIKSNNYYRAFALVP</sequence>
<evidence type="ECO:0000313" key="2">
    <source>
        <dbReference type="Proteomes" id="UP000199493"/>
    </source>
</evidence>
<dbReference type="InterPro" id="IPR014858">
    <property type="entry name" value="BrxB"/>
</dbReference>